<evidence type="ECO:0000259" key="3">
    <source>
        <dbReference type="Pfam" id="PF12470"/>
    </source>
</evidence>
<dbReference type="InterPro" id="IPR016591">
    <property type="entry name" value="Suppressor_of_fused_euk"/>
</dbReference>
<comment type="similarity">
    <text evidence="1">Belongs to the SUFU family.</text>
</comment>
<dbReference type="PIRSF" id="PIRSF011844">
    <property type="entry name" value="Suppressor_of_fused_protein"/>
    <property type="match status" value="1"/>
</dbReference>
<name>A0A2B4RFV7_STYPI</name>
<gene>
    <name evidence="4" type="primary">Sufu</name>
    <name evidence="4" type="ORF">AWC38_SpisGene19231</name>
</gene>
<dbReference type="AlphaFoldDB" id="A0A2B4RFV7"/>
<dbReference type="InterPro" id="IPR037181">
    <property type="entry name" value="SUFU_N"/>
</dbReference>
<keyword evidence="1" id="KW-0539">Nucleus</keyword>
<dbReference type="InterPro" id="IPR038489">
    <property type="entry name" value="SUFU_C_sf"/>
</dbReference>
<dbReference type="Proteomes" id="UP000225706">
    <property type="component" value="Unassembled WGS sequence"/>
</dbReference>
<sequence>MSGYCGMSLPAPSIPTPRGLEAIYSTLRQIYPDQPNPLQVTALIKYWLGGPDPLDFISMFNNPGSPMEGIPSHWHYISAGLSDLHGDGRVHEVKRRESPSGFGFELTFRLKKQVGETSPPSWPAELLQSLARYVFQTDNMLVSGDHVSWHLPLDQTPSAAGQYNCNPSHIQHMLMVDDPRIPVISGPLGSVRFIQVVGICTEELQAAQHWNGIAVLDLLKQVPPAGGPWLVTDMDRIESIFVIKPSLQETVTNGIEKEGSNLSGVSAKCWWEESFVNNSTSQQASFPYGSSHDTQTGKDLTTRFPVLPPIRTGSSFTSNRATDGVTTEGRSACSSVVSEISRTRTLRGIHLRFGLEAAMLLPLALRGRLNHGRHFTFHSSVNDMAVTFLSSNVTGSIADNEHRFAACGTWLQVLITEDFLQTLDRDLDVLTRPNELVLPREYRWPRYGMIISVLPDSN</sequence>
<keyword evidence="5" id="KW-1185">Reference proteome</keyword>
<organism evidence="4 5">
    <name type="scientific">Stylophora pistillata</name>
    <name type="common">Smooth cauliflower coral</name>
    <dbReference type="NCBI Taxonomy" id="50429"/>
    <lineage>
        <taxon>Eukaryota</taxon>
        <taxon>Metazoa</taxon>
        <taxon>Cnidaria</taxon>
        <taxon>Anthozoa</taxon>
        <taxon>Hexacorallia</taxon>
        <taxon>Scleractinia</taxon>
        <taxon>Astrocoeniina</taxon>
        <taxon>Pocilloporidae</taxon>
        <taxon>Stylophora</taxon>
    </lineage>
</organism>
<dbReference type="EMBL" id="LSMT01000542">
    <property type="protein sequence ID" value="PFX16491.1"/>
    <property type="molecule type" value="Genomic_DNA"/>
</dbReference>
<dbReference type="GO" id="GO:0005634">
    <property type="term" value="C:nucleus"/>
    <property type="evidence" value="ECO:0007669"/>
    <property type="project" value="UniProtKB-SubCell"/>
</dbReference>
<dbReference type="SUPFAM" id="SSF103359">
    <property type="entry name" value="Suppressor of Fused, N-terminal domain"/>
    <property type="match status" value="1"/>
</dbReference>
<dbReference type="InterPro" id="IPR020941">
    <property type="entry name" value="SUFU-like_domain"/>
</dbReference>
<evidence type="ECO:0000313" key="4">
    <source>
        <dbReference type="EMBL" id="PFX16491.1"/>
    </source>
</evidence>
<dbReference type="OrthoDB" id="10038834at2759"/>
<dbReference type="InterPro" id="IPR007768">
    <property type="entry name" value="Suppressor_of_fused"/>
</dbReference>
<keyword evidence="1" id="KW-0963">Cytoplasm</keyword>
<reference evidence="5" key="1">
    <citation type="journal article" date="2017" name="bioRxiv">
        <title>Comparative analysis of the genomes of Stylophora pistillata and Acropora digitifera provides evidence for extensive differences between species of corals.</title>
        <authorList>
            <person name="Voolstra C.R."/>
            <person name="Li Y."/>
            <person name="Liew Y.J."/>
            <person name="Baumgarten S."/>
            <person name="Zoccola D."/>
            <person name="Flot J.-F."/>
            <person name="Tambutte S."/>
            <person name="Allemand D."/>
            <person name="Aranda M."/>
        </authorList>
    </citation>
    <scope>NUCLEOTIDE SEQUENCE [LARGE SCALE GENOMIC DNA]</scope>
</reference>
<feature type="domain" description="Suppressor of fused C-terminal" evidence="3">
    <location>
        <begin position="250"/>
        <end position="453"/>
    </location>
</feature>
<dbReference type="STRING" id="50429.A0A2B4RFV7"/>
<dbReference type="Gene3D" id="3.30.1360.230">
    <property type="entry name" value="Sufu, C-terminal domain"/>
    <property type="match status" value="1"/>
</dbReference>
<accession>A0A2B4RFV7</accession>
<evidence type="ECO:0000313" key="5">
    <source>
        <dbReference type="Proteomes" id="UP000225706"/>
    </source>
</evidence>
<evidence type="ECO:0000259" key="2">
    <source>
        <dbReference type="Pfam" id="PF05076"/>
    </source>
</evidence>
<proteinExistence type="inferred from homology"/>
<comment type="caution">
    <text evidence="4">The sequence shown here is derived from an EMBL/GenBank/DDBJ whole genome shotgun (WGS) entry which is preliminary data.</text>
</comment>
<comment type="subcellular location">
    <subcellularLocation>
        <location evidence="1">Cytoplasm</location>
    </subcellularLocation>
    <subcellularLocation>
        <location evidence="1">Nucleus</location>
    </subcellularLocation>
</comment>
<protein>
    <recommendedName>
        <fullName evidence="1">Suppressor of fused homolog</fullName>
    </recommendedName>
</protein>
<dbReference type="GO" id="GO:0005737">
    <property type="term" value="C:cytoplasm"/>
    <property type="evidence" value="ECO:0007669"/>
    <property type="project" value="UniProtKB-SubCell"/>
</dbReference>
<dbReference type="Pfam" id="PF12470">
    <property type="entry name" value="SUFU_C"/>
    <property type="match status" value="1"/>
</dbReference>
<dbReference type="PANTHER" id="PTHR10928:SF2">
    <property type="entry name" value="SUPPRESSOR OF FUSED HOMOLOG"/>
    <property type="match status" value="1"/>
</dbReference>
<dbReference type="PANTHER" id="PTHR10928">
    <property type="entry name" value="SUPPRESSOR OF FUSED"/>
    <property type="match status" value="1"/>
</dbReference>
<feature type="domain" description="Suppressor of fused-like" evidence="2">
    <location>
        <begin position="50"/>
        <end position="236"/>
    </location>
</feature>
<evidence type="ECO:0000256" key="1">
    <source>
        <dbReference type="PIRNR" id="PIRNR011844"/>
    </source>
</evidence>
<dbReference type="Pfam" id="PF05076">
    <property type="entry name" value="SUFU"/>
    <property type="match status" value="1"/>
</dbReference>
<dbReference type="InterPro" id="IPR024314">
    <property type="entry name" value="SUFU_C"/>
</dbReference>